<name>A0A9X2L349_9BACT</name>
<feature type="domain" description="Peptidase S9 prolyl oligopeptidase catalytic" evidence="2">
    <location>
        <begin position="167"/>
        <end position="218"/>
    </location>
</feature>
<dbReference type="GO" id="GO:0006508">
    <property type="term" value="P:proteolysis"/>
    <property type="evidence" value="ECO:0007669"/>
    <property type="project" value="InterPro"/>
</dbReference>
<dbReference type="PANTHER" id="PTHR43037">
    <property type="entry name" value="UNNAMED PRODUCT-RELATED"/>
    <property type="match status" value="1"/>
</dbReference>
<evidence type="ECO:0000259" key="2">
    <source>
        <dbReference type="Pfam" id="PF00326"/>
    </source>
</evidence>
<comment type="caution">
    <text evidence="3">The sequence shown here is derived from an EMBL/GenBank/DDBJ whole genome shotgun (WGS) entry which is preliminary data.</text>
</comment>
<dbReference type="PROSITE" id="PS51257">
    <property type="entry name" value="PROKAR_LIPOPROTEIN"/>
    <property type="match status" value="1"/>
</dbReference>
<dbReference type="InterPro" id="IPR029058">
    <property type="entry name" value="AB_hydrolase_fold"/>
</dbReference>
<dbReference type="SUPFAM" id="SSF53474">
    <property type="entry name" value="alpha/beta-Hydrolases"/>
    <property type="match status" value="1"/>
</dbReference>
<keyword evidence="4" id="KW-1185">Reference proteome</keyword>
<accession>A0A9X2L349</accession>
<dbReference type="InterPro" id="IPR050955">
    <property type="entry name" value="Plant_Biomass_Hydrol_Est"/>
</dbReference>
<dbReference type="RefSeq" id="WP_255134331.1">
    <property type="nucleotide sequence ID" value="NZ_JANDBC010000001.1"/>
</dbReference>
<reference evidence="3" key="1">
    <citation type="submission" date="2022-06" db="EMBL/GenBank/DDBJ databases">
        <title>Gracilimonas sp. CAU 1638 isolated from sea sediment.</title>
        <authorList>
            <person name="Kim W."/>
        </authorList>
    </citation>
    <scope>NUCLEOTIDE SEQUENCE</scope>
    <source>
        <strain evidence="3">CAU 1638</strain>
    </source>
</reference>
<keyword evidence="1" id="KW-0732">Signal</keyword>
<dbReference type="GO" id="GO:0008236">
    <property type="term" value="F:serine-type peptidase activity"/>
    <property type="evidence" value="ECO:0007669"/>
    <property type="project" value="InterPro"/>
</dbReference>
<proteinExistence type="predicted"/>
<dbReference type="InterPro" id="IPR001375">
    <property type="entry name" value="Peptidase_S9_cat"/>
</dbReference>
<dbReference type="Proteomes" id="UP001139125">
    <property type="component" value="Unassembled WGS sequence"/>
</dbReference>
<sequence>MTTIRFSHTLFIFIVLMLTGCQTDKLERISYTSQVAGEERDFYLYLPNGYEVSDKNWPVMMFLHGNGERGNGKDELGFVLMHGPLKEAWIHKRDLPFIIISPQLHMFGMDESVSYLQNRDTTSIPKRLEEGIPERTPIAPTSETMNGDESELPDYITLPNGWERVEEDLIGMIDYVIENYRADSSRVYLTGLSYGGFGTWHLASTYPERFAAIAPVVGWGHPDLMVPVAEYEIPVWAFAGGRDLVVRATHFYPGLNKLEELGHTNVRFTNHEDLGHDTWKRVYRGGDLYTWFLTHRLNADSLDQ</sequence>
<dbReference type="Pfam" id="PF00326">
    <property type="entry name" value="Peptidase_S9"/>
    <property type="match status" value="1"/>
</dbReference>
<evidence type="ECO:0000313" key="3">
    <source>
        <dbReference type="EMBL" id="MCP9291465.1"/>
    </source>
</evidence>
<evidence type="ECO:0000313" key="4">
    <source>
        <dbReference type="Proteomes" id="UP001139125"/>
    </source>
</evidence>
<organism evidence="3 4">
    <name type="scientific">Gracilimonas sediminicola</name>
    <dbReference type="NCBI Taxonomy" id="2952158"/>
    <lineage>
        <taxon>Bacteria</taxon>
        <taxon>Pseudomonadati</taxon>
        <taxon>Balneolota</taxon>
        <taxon>Balneolia</taxon>
        <taxon>Balneolales</taxon>
        <taxon>Balneolaceae</taxon>
        <taxon>Gracilimonas</taxon>
    </lineage>
</organism>
<evidence type="ECO:0000256" key="1">
    <source>
        <dbReference type="ARBA" id="ARBA00022729"/>
    </source>
</evidence>
<gene>
    <name evidence="3" type="ORF">NM125_07705</name>
</gene>
<dbReference type="Gene3D" id="3.40.50.1820">
    <property type="entry name" value="alpha/beta hydrolase"/>
    <property type="match status" value="1"/>
</dbReference>
<dbReference type="PANTHER" id="PTHR43037:SF1">
    <property type="entry name" value="BLL1128 PROTEIN"/>
    <property type="match status" value="1"/>
</dbReference>
<protein>
    <submittedName>
        <fullName evidence="3">Prolyl oligopeptidase family serine peptidase</fullName>
    </submittedName>
</protein>
<dbReference type="AlphaFoldDB" id="A0A9X2L349"/>
<dbReference type="EMBL" id="JANDBC010000001">
    <property type="protein sequence ID" value="MCP9291465.1"/>
    <property type="molecule type" value="Genomic_DNA"/>
</dbReference>